<organism evidence="2 3">
    <name type="scientific">Gordonia phage ClubL</name>
    <dbReference type="NCBI Taxonomy" id="1838065"/>
    <lineage>
        <taxon>Viruses</taxon>
        <taxon>Duplodnaviria</taxon>
        <taxon>Heunggongvirae</taxon>
        <taxon>Uroviricota</taxon>
        <taxon>Caudoviricetes</taxon>
        <taxon>Smoothievirus</taxon>
        <taxon>Smoothievirus clubL</taxon>
    </lineage>
</organism>
<dbReference type="RefSeq" id="YP_009273152.1">
    <property type="nucleotide sequence ID" value="NC_030901.1"/>
</dbReference>
<proteinExistence type="predicted"/>
<feature type="transmembrane region" description="Helical" evidence="1">
    <location>
        <begin position="6"/>
        <end position="27"/>
    </location>
</feature>
<dbReference type="GeneID" id="28803332"/>
<dbReference type="KEGG" id="vg:28803332"/>
<evidence type="ECO:0000256" key="1">
    <source>
        <dbReference type="SAM" id="Phobius"/>
    </source>
</evidence>
<accession>A0A160DFC2</accession>
<reference evidence="2 3" key="1">
    <citation type="submission" date="2016-03" db="EMBL/GenBank/DDBJ databases">
        <authorList>
            <person name="Montgomery M.T."/>
            <person name="Guerrero C.A."/>
            <person name="Mavrich T.N."/>
            <person name="Pope W.H."/>
            <person name="Garlena R.A."/>
            <person name="Russell D.A."/>
            <person name="Jacobs-Sera D."/>
            <person name="Hendrix R.W."/>
            <person name="Hatfull G.F."/>
        </authorList>
    </citation>
    <scope>NUCLEOTIDE SEQUENCE [LARGE SCALE GENOMIC DNA]</scope>
</reference>
<keyword evidence="1" id="KW-0812">Transmembrane</keyword>
<evidence type="ECO:0000313" key="2">
    <source>
        <dbReference type="EMBL" id="ANA86615.1"/>
    </source>
</evidence>
<sequence length="97" mass="11346">MIPYEYFLGVATVFVVVYIGVGIYGTIDIVRHGRPSRVYFSPDQYRPLRYRAWGFWPLTFITPLLWPLTLLVVGLDRQWTNRQIAKRIKKRNAGGTE</sequence>
<keyword evidence="1" id="KW-1133">Transmembrane helix</keyword>
<dbReference type="EMBL" id="KU998246">
    <property type="protein sequence ID" value="ANA86615.1"/>
    <property type="molecule type" value="Genomic_DNA"/>
</dbReference>
<dbReference type="Proteomes" id="UP000203982">
    <property type="component" value="Segment"/>
</dbReference>
<name>A0A160DFC2_9CAUD</name>
<feature type="transmembrane region" description="Helical" evidence="1">
    <location>
        <begin position="53"/>
        <end position="73"/>
    </location>
</feature>
<gene>
    <name evidence="2" type="primary">117</name>
    <name evidence="2" type="ORF">PBI_CLUBL_117</name>
</gene>
<protein>
    <submittedName>
        <fullName evidence="2">Uncharacterized protein</fullName>
    </submittedName>
</protein>
<evidence type="ECO:0000313" key="3">
    <source>
        <dbReference type="Proteomes" id="UP000203982"/>
    </source>
</evidence>
<keyword evidence="3" id="KW-1185">Reference proteome</keyword>
<keyword evidence="1" id="KW-0472">Membrane</keyword>